<evidence type="ECO:0000313" key="1">
    <source>
        <dbReference type="EnsemblMetazoa" id="PPA36727.1"/>
    </source>
</evidence>
<gene>
    <name evidence="1" type="primary">WBGene00275096</name>
</gene>
<accession>A0A8R1UTJ6</accession>
<accession>A0A2A6BQY7</accession>
<reference evidence="2" key="1">
    <citation type="journal article" date="2008" name="Nat. Genet.">
        <title>The Pristionchus pacificus genome provides a unique perspective on nematode lifestyle and parasitism.</title>
        <authorList>
            <person name="Dieterich C."/>
            <person name="Clifton S.W."/>
            <person name="Schuster L.N."/>
            <person name="Chinwalla A."/>
            <person name="Delehaunty K."/>
            <person name="Dinkelacker I."/>
            <person name="Fulton L."/>
            <person name="Fulton R."/>
            <person name="Godfrey J."/>
            <person name="Minx P."/>
            <person name="Mitreva M."/>
            <person name="Roeseler W."/>
            <person name="Tian H."/>
            <person name="Witte H."/>
            <person name="Yang S.P."/>
            <person name="Wilson R.K."/>
            <person name="Sommer R.J."/>
        </authorList>
    </citation>
    <scope>NUCLEOTIDE SEQUENCE [LARGE SCALE GENOMIC DNA]</scope>
    <source>
        <strain evidence="2">PS312</strain>
    </source>
</reference>
<dbReference type="EnsemblMetazoa" id="PPA36727.1">
    <property type="protein sequence ID" value="PPA36727.1"/>
    <property type="gene ID" value="WBGene00275096"/>
</dbReference>
<reference evidence="1" key="2">
    <citation type="submission" date="2022-06" db="UniProtKB">
        <authorList>
            <consortium name="EnsemblMetazoa"/>
        </authorList>
    </citation>
    <scope>IDENTIFICATION</scope>
    <source>
        <strain evidence="1">PS312</strain>
    </source>
</reference>
<dbReference type="AlphaFoldDB" id="A0A2A6BQY7"/>
<name>A0A2A6BQY7_PRIPA</name>
<evidence type="ECO:0000313" key="2">
    <source>
        <dbReference type="Proteomes" id="UP000005239"/>
    </source>
</evidence>
<protein>
    <submittedName>
        <fullName evidence="1">Uncharacterized protein</fullName>
    </submittedName>
</protein>
<proteinExistence type="predicted"/>
<sequence length="68" mass="7353">MKVAIVFTAVVLLVCSNETETPTRETCLKCKTPDSGELCGPRTIQRCMNQGNYGSNTKLQFGGGNGRK</sequence>
<keyword evidence="2" id="KW-1185">Reference proteome</keyword>
<organism evidence="1 2">
    <name type="scientific">Pristionchus pacificus</name>
    <name type="common">Parasitic nematode worm</name>
    <dbReference type="NCBI Taxonomy" id="54126"/>
    <lineage>
        <taxon>Eukaryota</taxon>
        <taxon>Metazoa</taxon>
        <taxon>Ecdysozoa</taxon>
        <taxon>Nematoda</taxon>
        <taxon>Chromadorea</taxon>
        <taxon>Rhabditida</taxon>
        <taxon>Rhabditina</taxon>
        <taxon>Diplogasteromorpha</taxon>
        <taxon>Diplogasteroidea</taxon>
        <taxon>Neodiplogasteridae</taxon>
        <taxon>Pristionchus</taxon>
    </lineage>
</organism>
<dbReference type="Proteomes" id="UP000005239">
    <property type="component" value="Unassembled WGS sequence"/>
</dbReference>